<gene>
    <name evidence="2" type="ORF">P5G52_06725</name>
</gene>
<dbReference type="InterPro" id="IPR050855">
    <property type="entry name" value="NDM-1-like"/>
</dbReference>
<accession>A0ABT8K160</accession>
<proteinExistence type="predicted"/>
<evidence type="ECO:0000313" key="2">
    <source>
        <dbReference type="EMBL" id="MDN4610561.1"/>
    </source>
</evidence>
<feature type="domain" description="Metallo-beta-lactamase" evidence="1">
    <location>
        <begin position="30"/>
        <end position="219"/>
    </location>
</feature>
<dbReference type="EMBL" id="JAROCG010000001">
    <property type="protein sequence ID" value="MDN4610561.1"/>
    <property type="molecule type" value="Genomic_DNA"/>
</dbReference>
<evidence type="ECO:0000313" key="3">
    <source>
        <dbReference type="Proteomes" id="UP001174209"/>
    </source>
</evidence>
<dbReference type="Gene3D" id="3.60.15.10">
    <property type="entry name" value="Ribonuclease Z/Hydroxyacylglutathione hydrolase-like"/>
    <property type="match status" value="1"/>
</dbReference>
<dbReference type="Pfam" id="PF00753">
    <property type="entry name" value="Lactamase_B"/>
    <property type="match status" value="1"/>
</dbReference>
<dbReference type="CDD" id="cd16282">
    <property type="entry name" value="metallo-hydrolase-like_MBL-fold"/>
    <property type="match status" value="1"/>
</dbReference>
<keyword evidence="3" id="KW-1185">Reference proteome</keyword>
<evidence type="ECO:0000259" key="1">
    <source>
        <dbReference type="SMART" id="SM00849"/>
    </source>
</evidence>
<dbReference type="SMART" id="SM00849">
    <property type="entry name" value="Lactamase_B"/>
    <property type="match status" value="1"/>
</dbReference>
<protein>
    <submittedName>
        <fullName evidence="2">MBL fold metallo-hydrolase</fullName>
    </submittedName>
</protein>
<dbReference type="Proteomes" id="UP001174209">
    <property type="component" value="Unassembled WGS sequence"/>
</dbReference>
<dbReference type="InterPro" id="IPR001279">
    <property type="entry name" value="Metallo-B-lactamas"/>
</dbReference>
<reference evidence="2" key="1">
    <citation type="submission" date="2023-06" db="EMBL/GenBank/DDBJ databases">
        <title>MT1 and MT2 Draft Genomes of Novel Species.</title>
        <authorList>
            <person name="Venkateswaran K."/>
        </authorList>
    </citation>
    <scope>NUCLEOTIDE SEQUENCE</scope>
    <source>
        <strain evidence="2">IIF3SC-B10</strain>
    </source>
</reference>
<dbReference type="SUPFAM" id="SSF56281">
    <property type="entry name" value="Metallo-hydrolase/oxidoreductase"/>
    <property type="match status" value="1"/>
</dbReference>
<comment type="caution">
    <text evidence="2">The sequence shown here is derived from an EMBL/GenBank/DDBJ whole genome shotgun (WGS) entry which is preliminary data.</text>
</comment>
<sequence length="287" mass="30865">MITVVPAAENLTPWREVGQGIYVLRTAGFRMNVGLVVGADRALVVDTGAGPLGAAEVFAHVRDITGLPLIVVNTHAHADHFFGNSYFASRGVEEFWATSRCSAVQAETGEGQRTLVAAVEPAMGVGDGAQTDVLPANRLVEGTPVDLDLGGVSVTLFHLGRGHTDHDLLVGAGNVLFTGDLVEEGADPAFEDSFPTDWVRTLGKMVALEDLYDVFVPGHGDPVAVAEVITQMNKMRSAVRVTRLAMDEASLDVTKAIPILPYGPEQSRVLLIRLRTLAHWKWLTRKH</sequence>
<organism evidence="2 3">
    <name type="scientific">Arthrobacter burdickii</name>
    <dbReference type="NCBI Taxonomy" id="3035920"/>
    <lineage>
        <taxon>Bacteria</taxon>
        <taxon>Bacillati</taxon>
        <taxon>Actinomycetota</taxon>
        <taxon>Actinomycetes</taxon>
        <taxon>Micrococcales</taxon>
        <taxon>Micrococcaceae</taxon>
        <taxon>Arthrobacter</taxon>
    </lineage>
</organism>
<name>A0ABT8K160_9MICC</name>
<dbReference type="RefSeq" id="WP_301225849.1">
    <property type="nucleotide sequence ID" value="NZ_JAROCG010000001.1"/>
</dbReference>
<dbReference type="PANTHER" id="PTHR42951:SF4">
    <property type="entry name" value="ACYL-COENZYME A THIOESTERASE MBLAC2"/>
    <property type="match status" value="1"/>
</dbReference>
<dbReference type="PANTHER" id="PTHR42951">
    <property type="entry name" value="METALLO-BETA-LACTAMASE DOMAIN-CONTAINING"/>
    <property type="match status" value="1"/>
</dbReference>
<dbReference type="InterPro" id="IPR036866">
    <property type="entry name" value="RibonucZ/Hydroxyglut_hydro"/>
</dbReference>